<proteinExistence type="inferred from homology"/>
<evidence type="ECO:0000313" key="16">
    <source>
        <dbReference type="Proteomes" id="UP001275084"/>
    </source>
</evidence>
<dbReference type="SUPFAM" id="SSF51905">
    <property type="entry name" value="FAD/NAD(P)-binding domain"/>
    <property type="match status" value="1"/>
</dbReference>
<accession>A0AAJ0H7F3</accession>
<dbReference type="Pfam" id="PF14608">
    <property type="entry name" value="zf-CCCH_2"/>
    <property type="match status" value="4"/>
</dbReference>
<dbReference type="EC" id="1.3.3.4" evidence="5"/>
<evidence type="ECO:0000259" key="14">
    <source>
        <dbReference type="Pfam" id="PF22683"/>
    </source>
</evidence>
<feature type="region of interest" description="Disordered" evidence="12">
    <location>
        <begin position="538"/>
        <end position="562"/>
    </location>
</feature>
<dbReference type="InterPro" id="IPR055046">
    <property type="entry name" value="Nab2-like_Znf-CCCH"/>
</dbReference>
<dbReference type="InterPro" id="IPR002937">
    <property type="entry name" value="Amino_oxidase"/>
</dbReference>
<evidence type="ECO:0000256" key="5">
    <source>
        <dbReference type="ARBA" id="ARBA00012867"/>
    </source>
</evidence>
<feature type="region of interest" description="Disordered" evidence="12">
    <location>
        <begin position="95"/>
        <end position="150"/>
    </location>
</feature>
<feature type="compositionally biased region" description="Polar residues" evidence="12">
    <location>
        <begin position="538"/>
        <end position="556"/>
    </location>
</feature>
<dbReference type="Pfam" id="PF22683">
    <property type="entry name" value="Nab2-like_zf-CCCH"/>
    <property type="match status" value="1"/>
</dbReference>
<evidence type="ECO:0000256" key="8">
    <source>
        <dbReference type="ARBA" id="ARBA00023002"/>
    </source>
</evidence>
<comment type="cofactor">
    <cofactor evidence="1">
        <name>FAD</name>
        <dbReference type="ChEBI" id="CHEBI:57692"/>
    </cofactor>
</comment>
<reference evidence="15" key="1">
    <citation type="journal article" date="2023" name="Mol. Phylogenet. Evol.">
        <title>Genome-scale phylogeny and comparative genomics of the fungal order Sordariales.</title>
        <authorList>
            <person name="Hensen N."/>
            <person name="Bonometti L."/>
            <person name="Westerberg I."/>
            <person name="Brannstrom I.O."/>
            <person name="Guillou S."/>
            <person name="Cros-Aarteil S."/>
            <person name="Calhoun S."/>
            <person name="Haridas S."/>
            <person name="Kuo A."/>
            <person name="Mondo S."/>
            <person name="Pangilinan J."/>
            <person name="Riley R."/>
            <person name="LaButti K."/>
            <person name="Andreopoulos B."/>
            <person name="Lipzen A."/>
            <person name="Chen C."/>
            <person name="Yan M."/>
            <person name="Daum C."/>
            <person name="Ng V."/>
            <person name="Clum A."/>
            <person name="Steindorff A."/>
            <person name="Ohm R.A."/>
            <person name="Martin F."/>
            <person name="Silar P."/>
            <person name="Natvig D.O."/>
            <person name="Lalanne C."/>
            <person name="Gautier V."/>
            <person name="Ament-Velasquez S.L."/>
            <person name="Kruys A."/>
            <person name="Hutchinson M.I."/>
            <person name="Powell A.J."/>
            <person name="Barry K."/>
            <person name="Miller A.N."/>
            <person name="Grigoriev I.V."/>
            <person name="Debuchy R."/>
            <person name="Gladieux P."/>
            <person name="Hiltunen Thoren M."/>
            <person name="Johannesson H."/>
        </authorList>
    </citation>
    <scope>NUCLEOTIDE SEQUENCE</scope>
    <source>
        <strain evidence="15">CBS 955.72</strain>
    </source>
</reference>
<reference evidence="15" key="2">
    <citation type="submission" date="2023-06" db="EMBL/GenBank/DDBJ databases">
        <authorList>
            <consortium name="Lawrence Berkeley National Laboratory"/>
            <person name="Haridas S."/>
            <person name="Hensen N."/>
            <person name="Bonometti L."/>
            <person name="Westerberg I."/>
            <person name="Brannstrom I.O."/>
            <person name="Guillou S."/>
            <person name="Cros-Aarteil S."/>
            <person name="Calhoun S."/>
            <person name="Kuo A."/>
            <person name="Mondo S."/>
            <person name="Pangilinan J."/>
            <person name="Riley R."/>
            <person name="Labutti K."/>
            <person name="Andreopoulos B."/>
            <person name="Lipzen A."/>
            <person name="Chen C."/>
            <person name="Yanf M."/>
            <person name="Daum C."/>
            <person name="Ng V."/>
            <person name="Clum A."/>
            <person name="Steindorff A."/>
            <person name="Ohm R."/>
            <person name="Martin F."/>
            <person name="Silar P."/>
            <person name="Natvig D."/>
            <person name="Lalanne C."/>
            <person name="Gautier V."/>
            <person name="Ament-Velasquez S.L."/>
            <person name="Kruys A."/>
            <person name="Hutchinson M.I."/>
            <person name="Powell A.J."/>
            <person name="Barry K."/>
            <person name="Miller A.N."/>
            <person name="Grigoriev I.V."/>
            <person name="Debuchy R."/>
            <person name="Gladieux P."/>
            <person name="Thoren M.H."/>
            <person name="Johannesson H."/>
        </authorList>
    </citation>
    <scope>NUCLEOTIDE SEQUENCE</scope>
    <source>
        <strain evidence="15">CBS 955.72</strain>
    </source>
</reference>
<keyword evidence="9" id="KW-0350">Heme biosynthesis</keyword>
<evidence type="ECO:0000256" key="6">
    <source>
        <dbReference type="ARBA" id="ARBA00022630"/>
    </source>
</evidence>
<dbReference type="AlphaFoldDB" id="A0AAJ0H7F3"/>
<feature type="compositionally biased region" description="Basic and acidic residues" evidence="12">
    <location>
        <begin position="1135"/>
        <end position="1149"/>
    </location>
</feature>
<dbReference type="GO" id="GO:0005743">
    <property type="term" value="C:mitochondrial inner membrane"/>
    <property type="evidence" value="ECO:0007669"/>
    <property type="project" value="TreeGrafter"/>
</dbReference>
<evidence type="ECO:0000313" key="15">
    <source>
        <dbReference type="EMBL" id="KAK3341747.1"/>
    </source>
</evidence>
<dbReference type="GO" id="GO:0006783">
    <property type="term" value="P:heme biosynthetic process"/>
    <property type="evidence" value="ECO:0007669"/>
    <property type="project" value="UniProtKB-KW"/>
</dbReference>
<dbReference type="InterPro" id="IPR004572">
    <property type="entry name" value="Protoporphyrinogen_oxidase"/>
</dbReference>
<keyword evidence="16" id="KW-1185">Reference proteome</keyword>
<dbReference type="PANTHER" id="PTHR42923">
    <property type="entry name" value="PROTOPORPHYRINOGEN OXIDASE"/>
    <property type="match status" value="1"/>
</dbReference>
<feature type="compositionally biased region" description="Low complexity" evidence="12">
    <location>
        <begin position="307"/>
        <end position="321"/>
    </location>
</feature>
<comment type="function">
    <text evidence="2">Catalyzes the 6-electron oxidation of protoporphyrinogen-IX to form protoporphyrin-IX.</text>
</comment>
<keyword evidence="8" id="KW-0560">Oxidoreductase</keyword>
<comment type="pathway">
    <text evidence="3">Porphyrin-containing compound metabolism; protoporphyrin-IX biosynthesis; protoporphyrin-IX from protoporphyrinogen-IX: step 1/1.</text>
</comment>
<sequence length="1156" mass="126035">MSVELALGTPLADALNLAIQSKIEELGWAGGGAEGAAMSEYFVLMLANGKTANDISAEIAGDLLGLGSEDQTAPAFAQWLFEQVAALNSQYAPAAAPESNGQSAGDLSQDDMMDGGFDANMDSMADSPSELNAPTGPKAMRAGNPRGGREKRLVGHINRALDRTHDSVLHRVRGQSGIARGPPTGPRMGVGRQPRPTIRTASVAAGIANMGPMPVGPPMGMNGMNNMNGMAGMNGGFMSPDIMAMMEQQSRMLHQMQQQLLMQQQSGMGNTNGHGHGHGQGNGRSLFERTSRGNNFRGRGGHHQHNGHAQQQQQPYPQQQQQPPPQPPAEDAQAEGAQQGEDVDMGQVKEPLSAEETLCKFNLRCSNKDCKFAHQSPAAPPGITIDVKDVCTFGAACKNRKCVGRHPSPATKVAHQSEMDCKFFPNCTNPHCTFRHPTASTPLCRNGGDCKVPNCRFTHIKTACKFNPCTNRFCHFIHEEGQRGTFADKVWVADEAKEHVSERKFVKDEDREDLVLPGSEGVASARFLSCLAPSIQTTKTPPTRASHSSNVTSNAAQRHGSRRYLATAPETQEKQKPGRQIAVLGGGLTGMATAWHLAQMCPKDKITLYEASDRLGGWIQSEKMKVKTLDGKPDYVCFEKAARMIAQPRGSSSVNLLVFYEMIHELDLEQELVAMSAEADSDFKKYIYYPDHLAEIPSLGGKSGMEMFWQLWRNLMLLRQPVLKGLLLSVYHWRATTKTRKPVSDDISLGQYCSDALGAGGPRLVNNLMSAMIHGIWGGDIWKITAKRGPFGHEAFPKKPGHTTLSNEESDLVLSYMHKGKYGGIWALVIQYKDAKTLWFRRGFHTLTNTLWQSLERMPNVTILKNQRVDSIRTHSTGLLAITANGHYTPPLFDRVVSTLTAKTLASLADNKLPSLANTHAVTIQLVSLWYPTPNINAPYHGVGYLLPQGLEPSKNPEGVLGVLFDSAREAMSPDGAGPGTKFTVLMGGHLWDEMPADLWPSDEAVIEMAKTAVARHLNLTPEQTAGVRASAKVCRECIPQHYVGHWRRMVAARDELQHGFGGRLSVAGGSYQMPGVLGSIRAGRDIARFLSGAYTNDIAKKLETVESPVGNTGLDRFDSKPRYTAWRTDMLRKGPIERNAEGKPKVAVESDDPFP</sequence>
<feature type="compositionally biased region" description="Gly residues" evidence="12">
    <location>
        <begin position="270"/>
        <end position="282"/>
    </location>
</feature>
<feature type="region of interest" description="Disordered" evidence="12">
    <location>
        <begin position="175"/>
        <end position="194"/>
    </location>
</feature>
<dbReference type="FunFam" id="4.10.1000.40:FF:000002">
    <property type="entry name" value="Nuclear polyadenylated RNA-binding protein Nab2"/>
    <property type="match status" value="1"/>
</dbReference>
<name>A0AAJ0H7F3_9PEZI</name>
<evidence type="ECO:0000256" key="10">
    <source>
        <dbReference type="ARBA" id="ARBA00023244"/>
    </source>
</evidence>
<feature type="domain" description="Amine oxidase" evidence="13">
    <location>
        <begin position="588"/>
        <end position="1026"/>
    </location>
</feature>
<evidence type="ECO:0000256" key="4">
    <source>
        <dbReference type="ARBA" id="ARBA00010551"/>
    </source>
</evidence>
<dbReference type="Gene3D" id="4.10.1000.30">
    <property type="match status" value="1"/>
</dbReference>
<dbReference type="InterPro" id="IPR050464">
    <property type="entry name" value="Zeta_carotene_desat/Oxidored"/>
</dbReference>
<organism evidence="15 16">
    <name type="scientific">Lasiosphaeria hispida</name>
    <dbReference type="NCBI Taxonomy" id="260671"/>
    <lineage>
        <taxon>Eukaryota</taxon>
        <taxon>Fungi</taxon>
        <taxon>Dikarya</taxon>
        <taxon>Ascomycota</taxon>
        <taxon>Pezizomycotina</taxon>
        <taxon>Sordariomycetes</taxon>
        <taxon>Sordariomycetidae</taxon>
        <taxon>Sordariales</taxon>
        <taxon>Lasiosphaeriaceae</taxon>
        <taxon>Lasiosphaeria</taxon>
    </lineage>
</organism>
<dbReference type="GO" id="GO:0004729">
    <property type="term" value="F:oxygen-dependent protoporphyrinogen oxidase activity"/>
    <property type="evidence" value="ECO:0007669"/>
    <property type="project" value="UniProtKB-EC"/>
</dbReference>
<keyword evidence="10" id="KW-0627">Porphyrin biosynthesis</keyword>
<dbReference type="SUPFAM" id="SSF54373">
    <property type="entry name" value="FAD-linked reductases, C-terminal domain"/>
    <property type="match status" value="1"/>
</dbReference>
<evidence type="ECO:0000256" key="3">
    <source>
        <dbReference type="ARBA" id="ARBA00005073"/>
    </source>
</evidence>
<evidence type="ECO:0000259" key="13">
    <source>
        <dbReference type="Pfam" id="PF01593"/>
    </source>
</evidence>
<dbReference type="EMBL" id="JAUIQD010000008">
    <property type="protein sequence ID" value="KAK3341747.1"/>
    <property type="molecule type" value="Genomic_DNA"/>
</dbReference>
<dbReference type="PANTHER" id="PTHR42923:SF3">
    <property type="entry name" value="PROTOPORPHYRINOGEN OXIDASE"/>
    <property type="match status" value="1"/>
</dbReference>
<dbReference type="Pfam" id="PF01593">
    <property type="entry name" value="Amino_oxidase"/>
    <property type="match status" value="1"/>
</dbReference>
<protein>
    <recommendedName>
        <fullName evidence="5">protoporphyrinogen oxidase</fullName>
        <ecNumber evidence="5">1.3.3.4</ecNumber>
    </recommendedName>
</protein>
<evidence type="ECO:0000256" key="12">
    <source>
        <dbReference type="SAM" id="MobiDB-lite"/>
    </source>
</evidence>
<evidence type="ECO:0000256" key="1">
    <source>
        <dbReference type="ARBA" id="ARBA00001974"/>
    </source>
</evidence>
<feature type="domain" description="Nab2-like CCCH zinc finger" evidence="14">
    <location>
        <begin position="464"/>
        <end position="483"/>
    </location>
</feature>
<comment type="caution">
    <text evidence="15">The sequence shown here is derived from an EMBL/GenBank/DDBJ whole genome shotgun (WGS) entry which is preliminary data.</text>
</comment>
<evidence type="ECO:0000256" key="7">
    <source>
        <dbReference type="ARBA" id="ARBA00022827"/>
    </source>
</evidence>
<keyword evidence="7" id="KW-0274">FAD</keyword>
<dbReference type="InterPro" id="IPR036188">
    <property type="entry name" value="FAD/NAD-bd_sf"/>
</dbReference>
<evidence type="ECO:0000256" key="2">
    <source>
        <dbReference type="ARBA" id="ARBA00002600"/>
    </source>
</evidence>
<feature type="region of interest" description="Disordered" evidence="12">
    <location>
        <begin position="1135"/>
        <end position="1156"/>
    </location>
</feature>
<feature type="region of interest" description="Disordered" evidence="12">
    <location>
        <begin position="266"/>
        <end position="341"/>
    </location>
</feature>
<comment type="catalytic activity">
    <reaction evidence="11">
        <text>protoporphyrinogen IX + 3 O2 = protoporphyrin IX + 3 H2O2</text>
        <dbReference type="Rhea" id="RHEA:25576"/>
        <dbReference type="ChEBI" id="CHEBI:15379"/>
        <dbReference type="ChEBI" id="CHEBI:16240"/>
        <dbReference type="ChEBI" id="CHEBI:57306"/>
        <dbReference type="ChEBI" id="CHEBI:57307"/>
        <dbReference type="EC" id="1.3.3.4"/>
    </reaction>
</comment>
<gene>
    <name evidence="15" type="ORF">B0T25DRAFT_626295</name>
</gene>
<comment type="similarity">
    <text evidence="4">Belongs to the protoporphyrinogen/coproporphyrinogen oxidase family. Protoporphyrinogen oxidase subfamily.</text>
</comment>
<dbReference type="Gene3D" id="4.10.1000.40">
    <property type="match status" value="1"/>
</dbReference>
<feature type="compositionally biased region" description="Low complexity" evidence="12">
    <location>
        <begin position="329"/>
        <end position="340"/>
    </location>
</feature>
<dbReference type="NCBIfam" id="TIGR00562">
    <property type="entry name" value="proto_IX_ox"/>
    <property type="match status" value="1"/>
</dbReference>
<keyword evidence="6" id="KW-0285">Flavoprotein</keyword>
<dbReference type="Proteomes" id="UP001275084">
    <property type="component" value="Unassembled WGS sequence"/>
</dbReference>
<evidence type="ECO:0000256" key="9">
    <source>
        <dbReference type="ARBA" id="ARBA00023133"/>
    </source>
</evidence>
<dbReference type="Gene3D" id="3.50.50.60">
    <property type="entry name" value="FAD/NAD(P)-binding domain"/>
    <property type="match status" value="1"/>
</dbReference>
<evidence type="ECO:0000256" key="11">
    <source>
        <dbReference type="ARBA" id="ARBA00047554"/>
    </source>
</evidence>